<feature type="transmembrane region" description="Helical" evidence="1">
    <location>
        <begin position="143"/>
        <end position="164"/>
    </location>
</feature>
<feature type="transmembrane region" description="Helical" evidence="1">
    <location>
        <begin position="52"/>
        <end position="73"/>
    </location>
</feature>
<evidence type="ECO:0008006" key="4">
    <source>
        <dbReference type="Google" id="ProtNLM"/>
    </source>
</evidence>
<comment type="caution">
    <text evidence="2">The sequence shown here is derived from an EMBL/GenBank/DDBJ whole genome shotgun (WGS) entry which is preliminary data.</text>
</comment>
<dbReference type="InterPro" id="IPR009339">
    <property type="entry name" value="DUF998"/>
</dbReference>
<keyword evidence="1" id="KW-1133">Transmembrane helix</keyword>
<gene>
    <name evidence="2" type="ORF">JOF56_005778</name>
</gene>
<evidence type="ECO:0000256" key="1">
    <source>
        <dbReference type="SAM" id="Phobius"/>
    </source>
</evidence>
<dbReference type="Pfam" id="PF06197">
    <property type="entry name" value="DUF998"/>
    <property type="match status" value="1"/>
</dbReference>
<evidence type="ECO:0000313" key="3">
    <source>
        <dbReference type="Proteomes" id="UP001519332"/>
    </source>
</evidence>
<protein>
    <recommendedName>
        <fullName evidence="4">DUF998 domain-containing protein</fullName>
    </recommendedName>
</protein>
<keyword evidence="1" id="KW-0812">Transmembrane</keyword>
<organism evidence="2 3">
    <name type="scientific">Kibdelosporangium banguiense</name>
    <dbReference type="NCBI Taxonomy" id="1365924"/>
    <lineage>
        <taxon>Bacteria</taxon>
        <taxon>Bacillati</taxon>
        <taxon>Actinomycetota</taxon>
        <taxon>Actinomycetes</taxon>
        <taxon>Pseudonocardiales</taxon>
        <taxon>Pseudonocardiaceae</taxon>
        <taxon>Kibdelosporangium</taxon>
    </lineage>
</organism>
<evidence type="ECO:0000313" key="2">
    <source>
        <dbReference type="EMBL" id="MBP2325393.1"/>
    </source>
</evidence>
<keyword evidence="3" id="KW-1185">Reference proteome</keyword>
<dbReference type="RefSeq" id="WP_209642597.1">
    <property type="nucleotide sequence ID" value="NZ_JAGINW010000001.1"/>
</dbReference>
<proteinExistence type="predicted"/>
<feature type="transmembrane region" description="Helical" evidence="1">
    <location>
        <begin position="7"/>
        <end position="29"/>
    </location>
</feature>
<name>A0ABS4TLV4_9PSEU</name>
<keyword evidence="1" id="KW-0472">Membrane</keyword>
<accession>A0ABS4TLV4</accession>
<feature type="transmembrane region" description="Helical" evidence="1">
    <location>
        <begin position="80"/>
        <end position="101"/>
    </location>
</feature>
<sequence>MARWPRATAYLGLSGAAAAVLLIGLLHVIPPSSQVSVVRRTISEYALLEDAWVFNLGVLALAFGSLAVIASLAGHKLIKAYSPAAILLVIWSLCLLAIVAFPKNNWAIGPSFGGMIHRYASVVAFVSLPLAAILIGRATRSSLPVWLGVISLGWFGFILGAVVLQPFTGTRWWVAIPLGAVERGLLITEVAAVASLAVLGLARKAVPSPSVLARA</sequence>
<reference evidence="2 3" key="1">
    <citation type="submission" date="2021-03" db="EMBL/GenBank/DDBJ databases">
        <title>Sequencing the genomes of 1000 actinobacteria strains.</title>
        <authorList>
            <person name="Klenk H.-P."/>
        </authorList>
    </citation>
    <scope>NUCLEOTIDE SEQUENCE [LARGE SCALE GENOMIC DNA]</scope>
    <source>
        <strain evidence="2 3">DSM 46670</strain>
    </source>
</reference>
<feature type="transmembrane region" description="Helical" evidence="1">
    <location>
        <begin position="184"/>
        <end position="202"/>
    </location>
</feature>
<dbReference type="EMBL" id="JAGINW010000001">
    <property type="protein sequence ID" value="MBP2325393.1"/>
    <property type="molecule type" value="Genomic_DNA"/>
</dbReference>
<feature type="transmembrane region" description="Helical" evidence="1">
    <location>
        <begin position="116"/>
        <end position="136"/>
    </location>
</feature>
<dbReference type="Proteomes" id="UP001519332">
    <property type="component" value="Unassembled WGS sequence"/>
</dbReference>